<evidence type="ECO:0000313" key="4">
    <source>
        <dbReference type="Proteomes" id="UP001398420"/>
    </source>
</evidence>
<dbReference type="Gene3D" id="3.75.10.10">
    <property type="entry name" value="L-arginine/glycine Amidinotransferase, Chain A"/>
    <property type="match status" value="1"/>
</dbReference>
<proteinExistence type="inferred from homology"/>
<dbReference type="SUPFAM" id="SSF55909">
    <property type="entry name" value="Pentein"/>
    <property type="match status" value="1"/>
</dbReference>
<comment type="caution">
    <text evidence="3">The sequence shown here is derived from an EMBL/GenBank/DDBJ whole genome shotgun (WGS) entry which is preliminary data.</text>
</comment>
<dbReference type="InterPro" id="IPR033199">
    <property type="entry name" value="DDAH-like"/>
</dbReference>
<dbReference type="RefSeq" id="WP_068453871.1">
    <property type="nucleotide sequence ID" value="NZ_CP147847.1"/>
</dbReference>
<evidence type="ECO:0000256" key="2">
    <source>
        <dbReference type="ARBA" id="ARBA00022801"/>
    </source>
</evidence>
<keyword evidence="4" id="KW-1185">Reference proteome</keyword>
<organism evidence="3 4">
    <name type="scientific">Kurthia gibsonii</name>
    <dbReference type="NCBI Taxonomy" id="33946"/>
    <lineage>
        <taxon>Bacteria</taxon>
        <taxon>Bacillati</taxon>
        <taxon>Bacillota</taxon>
        <taxon>Bacilli</taxon>
        <taxon>Bacillales</taxon>
        <taxon>Caryophanaceae</taxon>
        <taxon>Kurthia</taxon>
    </lineage>
</organism>
<reference evidence="3 4" key="1">
    <citation type="submission" date="2024-04" db="EMBL/GenBank/DDBJ databases">
        <authorList>
            <person name="Wu Y.S."/>
            <person name="Zhang L."/>
        </authorList>
    </citation>
    <scope>NUCLEOTIDE SEQUENCE [LARGE SCALE GENOMIC DNA]</scope>
    <source>
        <strain evidence="3 4">KG-01</strain>
    </source>
</reference>
<name>A0ABU9LK63_9BACL</name>
<evidence type="ECO:0000256" key="1">
    <source>
        <dbReference type="ARBA" id="ARBA00008532"/>
    </source>
</evidence>
<dbReference type="PANTHER" id="PTHR12737:SF9">
    <property type="entry name" value="DIMETHYLARGININASE"/>
    <property type="match status" value="1"/>
</dbReference>
<comment type="similarity">
    <text evidence="1">Belongs to the DDAH family.</text>
</comment>
<dbReference type="EMBL" id="JBCEWA010000004">
    <property type="protein sequence ID" value="MEL5988213.1"/>
    <property type="molecule type" value="Genomic_DNA"/>
</dbReference>
<dbReference type="Proteomes" id="UP001398420">
    <property type="component" value="Unassembled WGS sequence"/>
</dbReference>
<gene>
    <name evidence="3" type="ORF">AAF454_07265</name>
</gene>
<keyword evidence="2" id="KW-0378">Hydrolase</keyword>
<sequence length="253" mass="28270">MFNHVIVKKPGKSYVEGLTTSDLGVPNYDELLVQHENYVGALKQCGVEVVYLEADEQFPDSTFVEDTAVLTKEFAVITNPGADSRNGEVEAIRPAVSTFYDKIYTIESPGYLDGGDVLQADNTFYIGISERTNEEGAKQLQAILEKEGYTAHIVPLKEFFHLKTGIAYLGDNTMVLAGEFLENSLFDEYKKIIIPKEDEYSANCILMNDYVIIPDGYPNTKEKLEKNGYQVIALPMSEFQKQDGGLSCLSLRF</sequence>
<dbReference type="Pfam" id="PF19420">
    <property type="entry name" value="DDAH_eukar"/>
    <property type="match status" value="1"/>
</dbReference>
<accession>A0ABU9LK63</accession>
<evidence type="ECO:0000313" key="3">
    <source>
        <dbReference type="EMBL" id="MEL5988213.1"/>
    </source>
</evidence>
<dbReference type="PANTHER" id="PTHR12737">
    <property type="entry name" value="DIMETHYLARGININE DIMETHYLAMINOHYDROLASE"/>
    <property type="match status" value="1"/>
</dbReference>
<protein>
    <submittedName>
        <fullName evidence="3">Arginine deiminase family protein</fullName>
    </submittedName>
</protein>